<dbReference type="AlphaFoldDB" id="A0A218XSJ6"/>
<gene>
    <name evidence="2" type="ORF">CDL15_Pgr019289</name>
</gene>
<sequence>MDEVEQLLQAAHDDVLMKLSLNSHIARFASQYLNPDLSHRFQALKSPPSAPSFWQPKPSPLSPQVNDELKTILGDDLSAQFAALRDLSYSNPKNEEDEVEKIIQWAKDAARLDTSPPFDEEPCDNDDDKDSNLEIAQ</sequence>
<feature type="region of interest" description="Disordered" evidence="1">
    <location>
        <begin position="110"/>
        <end position="137"/>
    </location>
</feature>
<feature type="compositionally biased region" description="Acidic residues" evidence="1">
    <location>
        <begin position="118"/>
        <end position="129"/>
    </location>
</feature>
<organism evidence="2 3">
    <name type="scientific">Punica granatum</name>
    <name type="common">Pomegranate</name>
    <dbReference type="NCBI Taxonomy" id="22663"/>
    <lineage>
        <taxon>Eukaryota</taxon>
        <taxon>Viridiplantae</taxon>
        <taxon>Streptophyta</taxon>
        <taxon>Embryophyta</taxon>
        <taxon>Tracheophyta</taxon>
        <taxon>Spermatophyta</taxon>
        <taxon>Magnoliopsida</taxon>
        <taxon>eudicotyledons</taxon>
        <taxon>Gunneridae</taxon>
        <taxon>Pentapetalae</taxon>
        <taxon>rosids</taxon>
        <taxon>malvids</taxon>
        <taxon>Myrtales</taxon>
        <taxon>Lythraceae</taxon>
        <taxon>Punica</taxon>
    </lineage>
</organism>
<name>A0A218XSJ6_PUNGR</name>
<evidence type="ECO:0000313" key="3">
    <source>
        <dbReference type="Proteomes" id="UP000197138"/>
    </source>
</evidence>
<proteinExistence type="predicted"/>
<protein>
    <submittedName>
        <fullName evidence="2">Uncharacterized protein</fullName>
    </submittedName>
</protein>
<dbReference type="Proteomes" id="UP000197138">
    <property type="component" value="Unassembled WGS sequence"/>
</dbReference>
<dbReference type="EMBL" id="MTKT01000817">
    <property type="protein sequence ID" value="OWM87242.1"/>
    <property type="molecule type" value="Genomic_DNA"/>
</dbReference>
<evidence type="ECO:0000313" key="2">
    <source>
        <dbReference type="EMBL" id="OWM87242.1"/>
    </source>
</evidence>
<reference evidence="3" key="1">
    <citation type="journal article" date="2017" name="Plant J.">
        <title>The pomegranate (Punica granatum L.) genome and the genomics of punicalagin biosynthesis.</title>
        <authorList>
            <person name="Qin G."/>
            <person name="Xu C."/>
            <person name="Ming R."/>
            <person name="Tang H."/>
            <person name="Guyot R."/>
            <person name="Kramer E.M."/>
            <person name="Hu Y."/>
            <person name="Yi X."/>
            <person name="Qi Y."/>
            <person name="Xu X."/>
            <person name="Gao Z."/>
            <person name="Pan H."/>
            <person name="Jian J."/>
            <person name="Tian Y."/>
            <person name="Yue Z."/>
            <person name="Xu Y."/>
        </authorList>
    </citation>
    <scope>NUCLEOTIDE SEQUENCE [LARGE SCALE GENOMIC DNA]</scope>
    <source>
        <strain evidence="3">cv. Dabenzi</strain>
    </source>
</reference>
<accession>A0A218XSJ6</accession>
<evidence type="ECO:0000256" key="1">
    <source>
        <dbReference type="SAM" id="MobiDB-lite"/>
    </source>
</evidence>
<comment type="caution">
    <text evidence="2">The sequence shown here is derived from an EMBL/GenBank/DDBJ whole genome shotgun (WGS) entry which is preliminary data.</text>
</comment>